<reference evidence="2 3" key="1">
    <citation type="journal article" date="2021" name="BMC Genomics">
        <title>Datura genome reveals duplications of psychoactive alkaloid biosynthetic genes and high mutation rate following tissue culture.</title>
        <authorList>
            <person name="Rajewski A."/>
            <person name="Carter-House D."/>
            <person name="Stajich J."/>
            <person name="Litt A."/>
        </authorList>
    </citation>
    <scope>NUCLEOTIDE SEQUENCE [LARGE SCALE GENOMIC DNA]</scope>
    <source>
        <strain evidence="2">AR-01</strain>
    </source>
</reference>
<sequence>MSRGGRNRWEPSSEEGSGLRGEAPYGVWRSAQSIVTNAAVAVSGQLRRAVSEDVHQVVRLSATARCALLHRVPTTTHTRRPRGRSPVDRSRQCCPFSTPHFVMLAGGHNSTPPSSIYEPDLPQGQSTGFATPRAHRENAPGSGQFG</sequence>
<evidence type="ECO:0000256" key="1">
    <source>
        <dbReference type="SAM" id="MobiDB-lite"/>
    </source>
</evidence>
<dbReference type="Proteomes" id="UP000823775">
    <property type="component" value="Unassembled WGS sequence"/>
</dbReference>
<proteinExistence type="predicted"/>
<accession>A0ABS8USM2</accession>
<feature type="region of interest" description="Disordered" evidence="1">
    <location>
        <begin position="105"/>
        <end position="146"/>
    </location>
</feature>
<keyword evidence="3" id="KW-1185">Reference proteome</keyword>
<name>A0ABS8USM2_DATST</name>
<evidence type="ECO:0000313" key="2">
    <source>
        <dbReference type="EMBL" id="MCD9560906.1"/>
    </source>
</evidence>
<dbReference type="EMBL" id="JACEIK010002395">
    <property type="protein sequence ID" value="MCD9560906.1"/>
    <property type="molecule type" value="Genomic_DNA"/>
</dbReference>
<comment type="caution">
    <text evidence="2">The sequence shown here is derived from an EMBL/GenBank/DDBJ whole genome shotgun (WGS) entry which is preliminary data.</text>
</comment>
<gene>
    <name evidence="2" type="ORF">HAX54_019729</name>
</gene>
<feature type="region of interest" description="Disordered" evidence="1">
    <location>
        <begin position="72"/>
        <end position="92"/>
    </location>
</feature>
<evidence type="ECO:0000313" key="3">
    <source>
        <dbReference type="Proteomes" id="UP000823775"/>
    </source>
</evidence>
<protein>
    <submittedName>
        <fullName evidence="2">Uncharacterized protein</fullName>
    </submittedName>
</protein>
<feature type="region of interest" description="Disordered" evidence="1">
    <location>
        <begin position="1"/>
        <end position="23"/>
    </location>
</feature>
<organism evidence="2 3">
    <name type="scientific">Datura stramonium</name>
    <name type="common">Jimsonweed</name>
    <name type="synonym">Common thornapple</name>
    <dbReference type="NCBI Taxonomy" id="4076"/>
    <lineage>
        <taxon>Eukaryota</taxon>
        <taxon>Viridiplantae</taxon>
        <taxon>Streptophyta</taxon>
        <taxon>Embryophyta</taxon>
        <taxon>Tracheophyta</taxon>
        <taxon>Spermatophyta</taxon>
        <taxon>Magnoliopsida</taxon>
        <taxon>eudicotyledons</taxon>
        <taxon>Gunneridae</taxon>
        <taxon>Pentapetalae</taxon>
        <taxon>asterids</taxon>
        <taxon>lamiids</taxon>
        <taxon>Solanales</taxon>
        <taxon>Solanaceae</taxon>
        <taxon>Solanoideae</taxon>
        <taxon>Datureae</taxon>
        <taxon>Datura</taxon>
    </lineage>
</organism>